<dbReference type="Proteomes" id="UP000217696">
    <property type="component" value="Chromosome"/>
</dbReference>
<keyword evidence="2" id="KW-1185">Reference proteome</keyword>
<dbReference type="KEGG" id="asoc:CB4_03510"/>
<evidence type="ECO:0000313" key="1">
    <source>
        <dbReference type="EMBL" id="BAU29323.1"/>
    </source>
</evidence>
<dbReference type="OrthoDB" id="9792162at2"/>
<proteinExistence type="predicted"/>
<dbReference type="EMBL" id="AP017312">
    <property type="protein sequence ID" value="BAU29323.1"/>
    <property type="molecule type" value="Genomic_DNA"/>
</dbReference>
<gene>
    <name evidence="1" type="ORF">CB4_03510</name>
</gene>
<protein>
    <submittedName>
        <fullName evidence="1">Uncharacterized protein</fullName>
    </submittedName>
</protein>
<reference evidence="1 2" key="1">
    <citation type="submission" date="2015-12" db="EMBL/GenBank/DDBJ databases">
        <title>Genome sequence of Aneurinibacillus soli.</title>
        <authorList>
            <person name="Lee J.S."/>
            <person name="Lee K.C."/>
            <person name="Kim K.K."/>
            <person name="Lee B.W."/>
        </authorList>
    </citation>
    <scope>NUCLEOTIDE SEQUENCE [LARGE SCALE GENOMIC DNA]</scope>
    <source>
        <strain evidence="1 2">CB4</strain>
    </source>
</reference>
<evidence type="ECO:0000313" key="2">
    <source>
        <dbReference type="Proteomes" id="UP000217696"/>
    </source>
</evidence>
<dbReference type="RefSeq" id="WP_096467009.1">
    <property type="nucleotide sequence ID" value="NZ_AP017312.1"/>
</dbReference>
<dbReference type="AlphaFoldDB" id="A0A0U4WLP8"/>
<organism evidence="1 2">
    <name type="scientific">Aneurinibacillus soli</name>
    <dbReference type="NCBI Taxonomy" id="1500254"/>
    <lineage>
        <taxon>Bacteria</taxon>
        <taxon>Bacillati</taxon>
        <taxon>Bacillota</taxon>
        <taxon>Bacilli</taxon>
        <taxon>Bacillales</taxon>
        <taxon>Paenibacillaceae</taxon>
        <taxon>Aneurinibacillus group</taxon>
        <taxon>Aneurinibacillus</taxon>
    </lineage>
</organism>
<name>A0A0U4WLP8_9BACL</name>
<accession>A0A0U4WLP8</accession>
<sequence length="85" mass="10152">MKFIEPKPRLEQKSTWHVSEQTKATVKYYAEYTGYSEDEVVDQFLLQLRDDPKFLEWLQSKRRNKRAFSQMFADAKTEGEQIGET</sequence>